<evidence type="ECO:0000313" key="2">
    <source>
        <dbReference type="Proteomes" id="UP001213721"/>
    </source>
</evidence>
<gene>
    <name evidence="1" type="ORF">PYU98_06590</name>
</gene>
<sequence>MEPEGGFIAISRFGKQGRGVDWGDLLVALVIVISGVKIWDTHLFDCGVVLVLT</sequence>
<protein>
    <submittedName>
        <fullName evidence="1">Uncharacterized protein</fullName>
    </submittedName>
</protein>
<dbReference type="Proteomes" id="UP001213721">
    <property type="component" value="Chromosome"/>
</dbReference>
<dbReference type="RefSeq" id="WP_275057707.1">
    <property type="nucleotide sequence ID" value="NZ_CP118988.1"/>
</dbReference>
<dbReference type="AlphaFoldDB" id="A0AAX3P0G7"/>
<evidence type="ECO:0000313" key="1">
    <source>
        <dbReference type="EMBL" id="WED77888.1"/>
    </source>
</evidence>
<reference evidence="1" key="1">
    <citation type="submission" date="2023-02" db="EMBL/GenBank/DDBJ databases">
        <title>The sequence of Aeromonas allosaccharophila K520.</title>
        <authorList>
            <person name="Luo X."/>
        </authorList>
    </citation>
    <scope>NUCLEOTIDE SEQUENCE</scope>
    <source>
        <strain evidence="1">K520</strain>
    </source>
</reference>
<name>A0AAX3P0G7_9GAMM</name>
<organism evidence="1 2">
    <name type="scientific">Aeromonas allosaccharophila</name>
    <dbReference type="NCBI Taxonomy" id="656"/>
    <lineage>
        <taxon>Bacteria</taxon>
        <taxon>Pseudomonadati</taxon>
        <taxon>Pseudomonadota</taxon>
        <taxon>Gammaproteobacteria</taxon>
        <taxon>Aeromonadales</taxon>
        <taxon>Aeromonadaceae</taxon>
        <taxon>Aeromonas</taxon>
    </lineage>
</organism>
<dbReference type="EMBL" id="CP118988">
    <property type="protein sequence ID" value="WED77888.1"/>
    <property type="molecule type" value="Genomic_DNA"/>
</dbReference>
<proteinExistence type="predicted"/>
<accession>A0AAX3P0G7</accession>